<evidence type="ECO:0000256" key="1">
    <source>
        <dbReference type="SAM" id="MobiDB-lite"/>
    </source>
</evidence>
<name>A0A1Y2J095_TRAC3</name>
<feature type="transmembrane region" description="Helical" evidence="2">
    <location>
        <begin position="6"/>
        <end position="28"/>
    </location>
</feature>
<protein>
    <submittedName>
        <fullName evidence="3">Uncharacterized protein</fullName>
    </submittedName>
</protein>
<evidence type="ECO:0000256" key="2">
    <source>
        <dbReference type="SAM" id="Phobius"/>
    </source>
</evidence>
<proteinExistence type="predicted"/>
<sequence length="132" mass="14810">MRCIDRSALIATLDLLIISHQPIILFPLPAHLRAMRMRIPNFYIHISSPILSTSLRPCLSPCLLARAPPRPALSSPPPDPPFARVRPNAYNPRSAMSTRKLRVHLHHAPPLARIAPPPSHTHRGRTDTARKR</sequence>
<dbReference type="EMBL" id="KZ084089">
    <property type="protein sequence ID" value="OSD06796.1"/>
    <property type="molecule type" value="Genomic_DNA"/>
</dbReference>
<organism evidence="3 4">
    <name type="scientific">Trametes coccinea (strain BRFM310)</name>
    <name type="common">Pycnoporus coccineus</name>
    <dbReference type="NCBI Taxonomy" id="1353009"/>
    <lineage>
        <taxon>Eukaryota</taxon>
        <taxon>Fungi</taxon>
        <taxon>Dikarya</taxon>
        <taxon>Basidiomycota</taxon>
        <taxon>Agaricomycotina</taxon>
        <taxon>Agaricomycetes</taxon>
        <taxon>Polyporales</taxon>
        <taxon>Polyporaceae</taxon>
        <taxon>Trametes</taxon>
    </lineage>
</organism>
<keyword evidence="2" id="KW-0812">Transmembrane</keyword>
<feature type="region of interest" description="Disordered" evidence="1">
    <location>
        <begin position="107"/>
        <end position="132"/>
    </location>
</feature>
<feature type="compositionally biased region" description="Pro residues" evidence="1">
    <location>
        <begin position="69"/>
        <end position="81"/>
    </location>
</feature>
<evidence type="ECO:0000313" key="4">
    <source>
        <dbReference type="Proteomes" id="UP000193067"/>
    </source>
</evidence>
<dbReference type="AlphaFoldDB" id="A0A1Y2J095"/>
<keyword evidence="4" id="KW-1185">Reference proteome</keyword>
<accession>A0A1Y2J095</accession>
<evidence type="ECO:0000313" key="3">
    <source>
        <dbReference type="EMBL" id="OSD06796.1"/>
    </source>
</evidence>
<gene>
    <name evidence="3" type="ORF">PYCCODRAFT_764838</name>
</gene>
<keyword evidence="2" id="KW-0472">Membrane</keyword>
<keyword evidence="2" id="KW-1133">Transmembrane helix</keyword>
<dbReference type="Proteomes" id="UP000193067">
    <property type="component" value="Unassembled WGS sequence"/>
</dbReference>
<reference evidence="3 4" key="1">
    <citation type="journal article" date="2015" name="Biotechnol. Biofuels">
        <title>Enhanced degradation of softwood versus hardwood by the white-rot fungus Pycnoporus coccineus.</title>
        <authorList>
            <person name="Couturier M."/>
            <person name="Navarro D."/>
            <person name="Chevret D."/>
            <person name="Henrissat B."/>
            <person name="Piumi F."/>
            <person name="Ruiz-Duenas F.J."/>
            <person name="Martinez A.T."/>
            <person name="Grigoriev I.V."/>
            <person name="Riley R."/>
            <person name="Lipzen A."/>
            <person name="Berrin J.G."/>
            <person name="Master E.R."/>
            <person name="Rosso M.N."/>
        </authorList>
    </citation>
    <scope>NUCLEOTIDE SEQUENCE [LARGE SCALE GENOMIC DNA]</scope>
    <source>
        <strain evidence="3 4">BRFM310</strain>
    </source>
</reference>
<feature type="region of interest" description="Disordered" evidence="1">
    <location>
        <begin position="69"/>
        <end position="91"/>
    </location>
</feature>